<dbReference type="GO" id="GO:0008270">
    <property type="term" value="F:zinc ion binding"/>
    <property type="evidence" value="ECO:0007669"/>
    <property type="project" value="UniProtKB-KW"/>
</dbReference>
<protein>
    <recommendedName>
        <fullName evidence="10">SAGA-associated factor 11</fullName>
    </recommendedName>
</protein>
<dbReference type="Proteomes" id="UP001153712">
    <property type="component" value="Chromosome 3"/>
</dbReference>
<feature type="compositionally biased region" description="Low complexity" evidence="11">
    <location>
        <begin position="176"/>
        <end position="190"/>
    </location>
</feature>
<feature type="compositionally biased region" description="Basic residues" evidence="11">
    <location>
        <begin position="144"/>
        <end position="154"/>
    </location>
</feature>
<comment type="subunit">
    <text evidence="10">Component of some SAGA transcription coactivator-HAT complexes.</text>
</comment>
<keyword evidence="3" id="KW-0863">Zinc-finger</keyword>
<evidence type="ECO:0000256" key="7">
    <source>
        <dbReference type="ARBA" id="ARBA00023159"/>
    </source>
</evidence>
<dbReference type="GO" id="GO:0006357">
    <property type="term" value="P:regulation of transcription by RNA polymerase II"/>
    <property type="evidence" value="ECO:0007669"/>
    <property type="project" value="TreeGrafter"/>
</dbReference>
<comment type="similarity">
    <text evidence="10">Belongs to the SGF11 family.</text>
</comment>
<dbReference type="GO" id="GO:0071819">
    <property type="term" value="C:DUBm complex"/>
    <property type="evidence" value="ECO:0007669"/>
    <property type="project" value="TreeGrafter"/>
</dbReference>
<dbReference type="PANTHER" id="PTHR46367">
    <property type="entry name" value="ATAXIN-7-LIKE PROTEIN 3"/>
    <property type="match status" value="1"/>
</dbReference>
<feature type="compositionally biased region" description="Basic residues" evidence="11">
    <location>
        <begin position="191"/>
        <end position="207"/>
    </location>
</feature>
<keyword evidence="2" id="KW-0479">Metal-binding</keyword>
<dbReference type="InterPro" id="IPR013246">
    <property type="entry name" value="SAGA_su_Sgf11"/>
</dbReference>
<organism evidence="12 13">
    <name type="scientific">Phyllotreta striolata</name>
    <name type="common">Striped flea beetle</name>
    <name type="synonym">Crioceris striolata</name>
    <dbReference type="NCBI Taxonomy" id="444603"/>
    <lineage>
        <taxon>Eukaryota</taxon>
        <taxon>Metazoa</taxon>
        <taxon>Ecdysozoa</taxon>
        <taxon>Arthropoda</taxon>
        <taxon>Hexapoda</taxon>
        <taxon>Insecta</taxon>
        <taxon>Pterygota</taxon>
        <taxon>Neoptera</taxon>
        <taxon>Endopterygota</taxon>
        <taxon>Coleoptera</taxon>
        <taxon>Polyphaga</taxon>
        <taxon>Cucujiformia</taxon>
        <taxon>Chrysomeloidea</taxon>
        <taxon>Chrysomelidae</taxon>
        <taxon>Galerucinae</taxon>
        <taxon>Alticini</taxon>
        <taxon>Phyllotreta</taxon>
    </lineage>
</organism>
<keyword evidence="5" id="KW-0156">Chromatin regulator</keyword>
<evidence type="ECO:0000256" key="4">
    <source>
        <dbReference type="ARBA" id="ARBA00022833"/>
    </source>
</evidence>
<keyword evidence="9" id="KW-0539">Nucleus</keyword>
<keyword evidence="6" id="KW-0805">Transcription regulation</keyword>
<evidence type="ECO:0000256" key="5">
    <source>
        <dbReference type="ARBA" id="ARBA00022853"/>
    </source>
</evidence>
<comment type="subcellular location">
    <subcellularLocation>
        <location evidence="1 10">Nucleus</location>
    </subcellularLocation>
</comment>
<accession>A0A9N9TQ61</accession>
<evidence type="ECO:0000256" key="10">
    <source>
        <dbReference type="RuleBase" id="RU261113"/>
    </source>
</evidence>
<dbReference type="InterPro" id="IPR051078">
    <property type="entry name" value="SGF11"/>
</dbReference>
<keyword evidence="13" id="KW-1185">Reference proteome</keyword>
<dbReference type="AlphaFoldDB" id="A0A9N9TQ61"/>
<keyword evidence="4" id="KW-0862">Zinc</keyword>
<sequence>MTENKPKFDQKQAFQRLANDFHDLVQNKQMLRSSVENFFDNLLDELTLGIIFDLHRRYKTDASFLDADELVEDMEIDTLFQHRAKKAPECPCPVCHRAVETTEFAKHLAKCMGLSTRRAPPRRAVVYGVTMSDDDEDFAEPRSKKGNKKGKKKAQQGDDDEELTSFRDILRLQEHSNSTSPADSASSSGSTKKREKSKNKKGSKRERRSPSPYSMLD</sequence>
<dbReference type="GO" id="GO:0006325">
    <property type="term" value="P:chromatin organization"/>
    <property type="evidence" value="ECO:0007669"/>
    <property type="project" value="UniProtKB-KW"/>
</dbReference>
<keyword evidence="8" id="KW-0804">Transcription</keyword>
<evidence type="ECO:0000256" key="11">
    <source>
        <dbReference type="SAM" id="MobiDB-lite"/>
    </source>
</evidence>
<dbReference type="Pfam" id="PF08209">
    <property type="entry name" value="Sgf11"/>
    <property type="match status" value="1"/>
</dbReference>
<evidence type="ECO:0000256" key="6">
    <source>
        <dbReference type="ARBA" id="ARBA00023015"/>
    </source>
</evidence>
<dbReference type="GO" id="GO:0003713">
    <property type="term" value="F:transcription coactivator activity"/>
    <property type="evidence" value="ECO:0007669"/>
    <property type="project" value="TreeGrafter"/>
</dbReference>
<dbReference type="PANTHER" id="PTHR46367:SF1">
    <property type="entry name" value="ATAXIN-7-LIKE PROTEIN 3"/>
    <property type="match status" value="1"/>
</dbReference>
<comment type="function">
    <text evidence="10">Component of the transcription regulatory histone acetylation (HAT) complex SAGA, a multiprotein complex that activates transcription by remodeling chromatin and mediating histone acetylation and deubiquitination. Within the SAGA complex, participates in a subcomplex that specifically deubiquitinates histone H2B. The SAGA complex is recruited to specific gene promoters by activators, where it is required for transcription.</text>
</comment>
<proteinExistence type="inferred from homology"/>
<evidence type="ECO:0000313" key="12">
    <source>
        <dbReference type="EMBL" id="CAG9859651.1"/>
    </source>
</evidence>
<dbReference type="OrthoDB" id="21557at2759"/>
<evidence type="ECO:0000256" key="2">
    <source>
        <dbReference type="ARBA" id="ARBA00022723"/>
    </source>
</evidence>
<reference evidence="12" key="1">
    <citation type="submission" date="2022-01" db="EMBL/GenBank/DDBJ databases">
        <authorList>
            <person name="King R."/>
        </authorList>
    </citation>
    <scope>NUCLEOTIDE SEQUENCE</scope>
</reference>
<gene>
    <name evidence="12" type="ORF">PHYEVI_LOCUS6020</name>
</gene>
<dbReference type="EMBL" id="OU900096">
    <property type="protein sequence ID" value="CAG9859651.1"/>
    <property type="molecule type" value="Genomic_DNA"/>
</dbReference>
<name>A0A9N9TQ61_PHYSR</name>
<feature type="region of interest" description="Disordered" evidence="11">
    <location>
        <begin position="134"/>
        <end position="217"/>
    </location>
</feature>
<evidence type="ECO:0000256" key="8">
    <source>
        <dbReference type="ARBA" id="ARBA00023163"/>
    </source>
</evidence>
<evidence type="ECO:0000256" key="1">
    <source>
        <dbReference type="ARBA" id="ARBA00004123"/>
    </source>
</evidence>
<feature type="compositionally biased region" description="Basic and acidic residues" evidence="11">
    <location>
        <begin position="164"/>
        <end position="174"/>
    </location>
</feature>
<evidence type="ECO:0000256" key="3">
    <source>
        <dbReference type="ARBA" id="ARBA00022771"/>
    </source>
</evidence>
<keyword evidence="7 10" id="KW-0010">Activator</keyword>
<evidence type="ECO:0000256" key="9">
    <source>
        <dbReference type="ARBA" id="ARBA00023242"/>
    </source>
</evidence>
<evidence type="ECO:0000313" key="13">
    <source>
        <dbReference type="Proteomes" id="UP001153712"/>
    </source>
</evidence>
<dbReference type="GO" id="GO:0000124">
    <property type="term" value="C:SAGA complex"/>
    <property type="evidence" value="ECO:0007669"/>
    <property type="project" value="TreeGrafter"/>
</dbReference>